<evidence type="ECO:0000313" key="3">
    <source>
        <dbReference type="EMBL" id="CDR39373.1"/>
    </source>
</evidence>
<dbReference type="Gene3D" id="2.60.200.20">
    <property type="match status" value="1"/>
</dbReference>
<proteinExistence type="predicted"/>
<feature type="region of interest" description="Disordered" evidence="1">
    <location>
        <begin position="1"/>
        <end position="61"/>
    </location>
</feature>
<evidence type="ECO:0000256" key="1">
    <source>
        <dbReference type="SAM" id="MobiDB-lite"/>
    </source>
</evidence>
<dbReference type="PhylomeDB" id="A0A061AQE1"/>
<dbReference type="InterPro" id="IPR000253">
    <property type="entry name" value="FHA_dom"/>
</dbReference>
<dbReference type="SUPFAM" id="SSF49879">
    <property type="entry name" value="SMAD/FHA domain"/>
    <property type="match status" value="1"/>
</dbReference>
<dbReference type="AlphaFoldDB" id="A0A061AQE1"/>
<name>A0A061AQE1_CYBFA</name>
<reference evidence="3" key="1">
    <citation type="journal article" date="2014" name="Genome Announc.">
        <title>Genome sequence of the yeast Cyberlindnera fabianii (Hansenula fabianii).</title>
        <authorList>
            <person name="Freel K.C."/>
            <person name="Sarilar V."/>
            <person name="Neuveglise C."/>
            <person name="Devillers H."/>
            <person name="Friedrich A."/>
            <person name="Schacherer J."/>
        </authorList>
    </citation>
    <scope>NUCLEOTIDE SEQUENCE</scope>
    <source>
        <strain evidence="3">YJS4271</strain>
    </source>
</reference>
<feature type="domain" description="FHA" evidence="2">
    <location>
        <begin position="148"/>
        <end position="212"/>
    </location>
</feature>
<dbReference type="InterPro" id="IPR008984">
    <property type="entry name" value="SMAD_FHA_dom_sf"/>
</dbReference>
<dbReference type="PANTHER" id="PTHR23308">
    <property type="entry name" value="NUCLEAR INHIBITOR OF PROTEIN PHOSPHATASE-1"/>
    <property type="match status" value="1"/>
</dbReference>
<protein>
    <submittedName>
        <fullName evidence="3">CYFA0S03e02608g1_1</fullName>
    </submittedName>
</protein>
<feature type="compositionally biased region" description="Basic residues" evidence="1">
    <location>
        <begin position="42"/>
        <end position="54"/>
    </location>
</feature>
<accession>A0A061AQE1</accession>
<dbReference type="PROSITE" id="PS50006">
    <property type="entry name" value="FHA_DOMAIN"/>
    <property type="match status" value="1"/>
</dbReference>
<dbReference type="VEuPathDB" id="FungiDB:BON22_4498"/>
<gene>
    <name evidence="3" type="ORF">CYFA0S_03e02608g</name>
</gene>
<dbReference type="InterPro" id="IPR050923">
    <property type="entry name" value="Cell_Proc_Reg/RNA_Proc"/>
</dbReference>
<dbReference type="OrthoDB" id="444265at2759"/>
<dbReference type="EMBL" id="LK052888">
    <property type="protein sequence ID" value="CDR39373.1"/>
    <property type="molecule type" value="Genomic_DNA"/>
</dbReference>
<dbReference type="Pfam" id="PF00498">
    <property type="entry name" value="FHA"/>
    <property type="match status" value="1"/>
</dbReference>
<dbReference type="SMART" id="SM00240">
    <property type="entry name" value="FHA"/>
    <property type="match status" value="1"/>
</dbReference>
<evidence type="ECO:0000259" key="2">
    <source>
        <dbReference type="PROSITE" id="PS50006"/>
    </source>
</evidence>
<organism evidence="3">
    <name type="scientific">Cyberlindnera fabianii</name>
    <name type="common">Yeast</name>
    <name type="synonym">Hansenula fabianii</name>
    <dbReference type="NCBI Taxonomy" id="36022"/>
    <lineage>
        <taxon>Eukaryota</taxon>
        <taxon>Fungi</taxon>
        <taxon>Dikarya</taxon>
        <taxon>Ascomycota</taxon>
        <taxon>Saccharomycotina</taxon>
        <taxon>Saccharomycetes</taxon>
        <taxon>Phaffomycetales</taxon>
        <taxon>Phaffomycetaceae</taxon>
        <taxon>Cyberlindnera</taxon>
    </lineage>
</organism>
<sequence>MTDQNPDHRITREDRLKAHHESINDVSPDFERGNDRRQMHTRDKHSRHHHRTQSPRRGFDANYRERDTYLPNTVSTIHDAPLVIKEKPNFKPSGLLAKDSNNIKGIQLKYTEPDDSATPPSAPVYTLFIFKEDSKITRQFPLNTRSWHLIGRDEKVVHLETDHESCSKQHAAIQWRERPYMDSESGSYKKETKLYIIDLDSSNGTFINGEEIPPSRFVELKEEDVIKFGEGSTDYVLMLDS</sequence>
<feature type="compositionally biased region" description="Basic and acidic residues" evidence="1">
    <location>
        <begin position="1"/>
        <end position="41"/>
    </location>
</feature>